<organism evidence="3 4">
    <name type="scientific">Blastococcus colisei</name>
    <dbReference type="NCBI Taxonomy" id="1564162"/>
    <lineage>
        <taxon>Bacteria</taxon>
        <taxon>Bacillati</taxon>
        <taxon>Actinomycetota</taxon>
        <taxon>Actinomycetes</taxon>
        <taxon>Geodermatophilales</taxon>
        <taxon>Geodermatophilaceae</taxon>
        <taxon>Blastococcus</taxon>
    </lineage>
</organism>
<dbReference type="SUPFAM" id="SSF55298">
    <property type="entry name" value="YjgF-like"/>
    <property type="match status" value="1"/>
</dbReference>
<dbReference type="AlphaFoldDB" id="A0A543PFD2"/>
<dbReference type="InterPro" id="IPR006175">
    <property type="entry name" value="YjgF/YER057c/UK114"/>
</dbReference>
<keyword evidence="4" id="KW-1185">Reference proteome</keyword>
<feature type="compositionally biased region" description="Basic and acidic residues" evidence="2">
    <location>
        <begin position="1"/>
        <end position="15"/>
    </location>
</feature>
<dbReference type="EMBL" id="VFQE01000001">
    <property type="protein sequence ID" value="TQN42785.1"/>
    <property type="molecule type" value="Genomic_DNA"/>
</dbReference>
<dbReference type="GO" id="GO:0019239">
    <property type="term" value="F:deaminase activity"/>
    <property type="evidence" value="ECO:0007669"/>
    <property type="project" value="TreeGrafter"/>
</dbReference>
<sequence>MSGQGREHRSEERARSGGPRGSESGTSSGFERINPPELARPAGFSHAVLADSNRIVFLAGQTALDAEGRIVGDGVVAQFERALGNLLTALRAAGGEPEHLATLTVYAVDIEDYRAHAREIGAVWRRLVGSDYPAMAGIGIARLWDVEALVEVQGIAALPA</sequence>
<proteinExistence type="inferred from homology"/>
<dbReference type="Pfam" id="PF01042">
    <property type="entry name" value="Ribonuc_L-PSP"/>
    <property type="match status" value="1"/>
</dbReference>
<comment type="similarity">
    <text evidence="1">Belongs to the RutC family.</text>
</comment>
<reference evidence="3 4" key="1">
    <citation type="submission" date="2019-06" db="EMBL/GenBank/DDBJ databases">
        <title>Sequencing the genomes of 1000 actinobacteria strains.</title>
        <authorList>
            <person name="Klenk H.-P."/>
        </authorList>
    </citation>
    <scope>NUCLEOTIDE SEQUENCE [LARGE SCALE GENOMIC DNA]</scope>
    <source>
        <strain evidence="3 4">DSM 46837</strain>
    </source>
</reference>
<feature type="region of interest" description="Disordered" evidence="2">
    <location>
        <begin position="1"/>
        <end position="36"/>
    </location>
</feature>
<evidence type="ECO:0000313" key="4">
    <source>
        <dbReference type="Proteomes" id="UP000319865"/>
    </source>
</evidence>
<evidence type="ECO:0000256" key="1">
    <source>
        <dbReference type="ARBA" id="ARBA00010552"/>
    </source>
</evidence>
<protein>
    <submittedName>
        <fullName evidence="3">Enamine deaminase RidA (YjgF/YER057c/UK114 family)</fullName>
    </submittedName>
</protein>
<dbReference type="PANTHER" id="PTHR11803:SF58">
    <property type="entry name" value="PROTEIN HMF1-RELATED"/>
    <property type="match status" value="1"/>
</dbReference>
<comment type="caution">
    <text evidence="3">The sequence shown here is derived from an EMBL/GenBank/DDBJ whole genome shotgun (WGS) entry which is preliminary data.</text>
</comment>
<gene>
    <name evidence="3" type="ORF">FHU33_2193</name>
</gene>
<dbReference type="RefSeq" id="WP_246063500.1">
    <property type="nucleotide sequence ID" value="NZ_VFQE01000001.1"/>
</dbReference>
<evidence type="ECO:0000256" key="2">
    <source>
        <dbReference type="SAM" id="MobiDB-lite"/>
    </source>
</evidence>
<dbReference type="Proteomes" id="UP000319865">
    <property type="component" value="Unassembled WGS sequence"/>
</dbReference>
<accession>A0A543PFD2</accession>
<dbReference type="Gene3D" id="3.30.1330.40">
    <property type="entry name" value="RutC-like"/>
    <property type="match status" value="1"/>
</dbReference>
<dbReference type="InterPro" id="IPR035959">
    <property type="entry name" value="RutC-like_sf"/>
</dbReference>
<evidence type="ECO:0000313" key="3">
    <source>
        <dbReference type="EMBL" id="TQN42785.1"/>
    </source>
</evidence>
<dbReference type="CDD" id="cd00448">
    <property type="entry name" value="YjgF_YER057c_UK114_family"/>
    <property type="match status" value="1"/>
</dbReference>
<name>A0A543PFD2_9ACTN</name>
<dbReference type="GO" id="GO:0005829">
    <property type="term" value="C:cytosol"/>
    <property type="evidence" value="ECO:0007669"/>
    <property type="project" value="TreeGrafter"/>
</dbReference>
<dbReference type="PANTHER" id="PTHR11803">
    <property type="entry name" value="2-IMINOBUTANOATE/2-IMINOPROPANOATE DEAMINASE RIDA"/>
    <property type="match status" value="1"/>
</dbReference>